<accession>A0ABU9DPE0</accession>
<proteinExistence type="predicted"/>
<evidence type="ECO:0000313" key="1">
    <source>
        <dbReference type="EMBL" id="MEK8130732.1"/>
    </source>
</evidence>
<dbReference type="RefSeq" id="WP_341417868.1">
    <property type="nucleotide sequence ID" value="NZ_JBBPCC010000016.1"/>
</dbReference>
<dbReference type="EMBL" id="JBBPCC010000016">
    <property type="protein sequence ID" value="MEK8130732.1"/>
    <property type="molecule type" value="Genomic_DNA"/>
</dbReference>
<dbReference type="Proteomes" id="UP001469365">
    <property type="component" value="Unassembled WGS sequence"/>
</dbReference>
<name>A0ABU9DPE0_9BACL</name>
<comment type="caution">
    <text evidence="1">The sequence shown here is derived from an EMBL/GenBank/DDBJ whole genome shotgun (WGS) entry which is preliminary data.</text>
</comment>
<gene>
    <name evidence="1" type="ORF">WMW72_22760</name>
</gene>
<sequence length="217" mass="25371">MCLGWIFYRSPSVPWSAQEIQEYEELYSAAVSGHSDILYTSKYPKYRFIQYIAGSKPVRLHGSNRKDITEFQPRLQTLFNGQYVEAVFATRDSVWALFYAVFDRAKLEGNFRNACLTVKGDTSRYYFFSLTRATADRNPWTEGMVYILPDASFTHTSDGIVSFDEWTSSEPVTPLTRLSVKPQDFYWMDKVSCHKPRELVLISWLLYKSRVRWGRNE</sequence>
<organism evidence="1 2">
    <name type="scientific">Paenibacillus filicis</name>
    <dbReference type="NCBI Taxonomy" id="669464"/>
    <lineage>
        <taxon>Bacteria</taxon>
        <taxon>Bacillati</taxon>
        <taxon>Bacillota</taxon>
        <taxon>Bacilli</taxon>
        <taxon>Bacillales</taxon>
        <taxon>Paenibacillaceae</taxon>
        <taxon>Paenibacillus</taxon>
    </lineage>
</organism>
<keyword evidence="2" id="KW-1185">Reference proteome</keyword>
<evidence type="ECO:0000313" key="2">
    <source>
        <dbReference type="Proteomes" id="UP001469365"/>
    </source>
</evidence>
<protein>
    <submittedName>
        <fullName evidence="1">Uncharacterized protein</fullName>
    </submittedName>
</protein>
<reference evidence="1 2" key="1">
    <citation type="submission" date="2024-04" db="EMBL/GenBank/DDBJ databases">
        <title>draft genome sequnece of Paenibacillus filicis.</title>
        <authorList>
            <person name="Kim D.-U."/>
        </authorList>
    </citation>
    <scope>NUCLEOTIDE SEQUENCE [LARGE SCALE GENOMIC DNA]</scope>
    <source>
        <strain evidence="1 2">KACC14197</strain>
    </source>
</reference>